<protein>
    <submittedName>
        <fullName evidence="3">Uncharacterized protein</fullName>
    </submittedName>
</protein>
<dbReference type="EMBL" id="BNJQ01000020">
    <property type="protein sequence ID" value="GHP08245.1"/>
    <property type="molecule type" value="Genomic_DNA"/>
</dbReference>
<comment type="caution">
    <text evidence="3">The sequence shown here is derived from an EMBL/GenBank/DDBJ whole genome shotgun (WGS) entry which is preliminary data.</text>
</comment>
<dbReference type="AlphaFoldDB" id="A0A830HNK7"/>
<keyword evidence="4" id="KW-1185">Reference proteome</keyword>
<keyword evidence="2" id="KW-0732">Signal</keyword>
<name>A0A830HNK7_9CHLO</name>
<feature type="transmembrane region" description="Helical" evidence="1">
    <location>
        <begin position="525"/>
        <end position="547"/>
    </location>
</feature>
<keyword evidence="1" id="KW-0812">Transmembrane</keyword>
<accession>A0A830HNK7</accession>
<evidence type="ECO:0000256" key="1">
    <source>
        <dbReference type="SAM" id="Phobius"/>
    </source>
</evidence>
<evidence type="ECO:0000313" key="3">
    <source>
        <dbReference type="EMBL" id="GHP08245.1"/>
    </source>
</evidence>
<feature type="signal peptide" evidence="2">
    <location>
        <begin position="1"/>
        <end position="23"/>
    </location>
</feature>
<feature type="chain" id="PRO_5032426555" evidence="2">
    <location>
        <begin position="24"/>
        <end position="602"/>
    </location>
</feature>
<gene>
    <name evidence="3" type="ORF">PPROV_000698600</name>
</gene>
<evidence type="ECO:0000313" key="4">
    <source>
        <dbReference type="Proteomes" id="UP000660262"/>
    </source>
</evidence>
<keyword evidence="1" id="KW-0472">Membrane</keyword>
<organism evidence="3 4">
    <name type="scientific">Pycnococcus provasolii</name>
    <dbReference type="NCBI Taxonomy" id="41880"/>
    <lineage>
        <taxon>Eukaryota</taxon>
        <taxon>Viridiplantae</taxon>
        <taxon>Chlorophyta</taxon>
        <taxon>Pseudoscourfieldiophyceae</taxon>
        <taxon>Pseudoscourfieldiales</taxon>
        <taxon>Pycnococcaceae</taxon>
        <taxon>Pycnococcus</taxon>
    </lineage>
</organism>
<sequence>MPLREHLVRLLATAALVLVSANASEEELSAVAVPNELDLLRNNTSTFSLNVTYNATSEPDRLESVELVVRIEETNATSRCLNVSLSETLVQVEDVSGTFAVQGSVLSYDDGNCTNATVIFDADLHFLNNTEEIIMKDIGSIAVHVAAEEKNEVVVTPPCLVVDSGSSTAGSFNVSLLQKPRDDTGILVDVLFAEPESDFRCKASQGQLNFTRSHYATQVIDVTCDLGGVEPYEEARQAALFSVEAEPSESFSPSTSPRFVTVYPRKPRLSLNHSGNTLNVLTTEAVNRTFVLNSPWSLTNARVWFDVDSDACVVIPVAGNITAEPSEDTPFVLAVNCTQPAHASLRVWVSGGESPCGDDDESRPATPEAVVHIVAGEADANLECDTPKIVMDWSKKDGGAKGAASVATVSASLLAEPYAEVSAEVLLQSHFEGEKSRFTGSVSPKSLSFSQSDFGAKQDVTLTLEWPDGALPSNKETRCGGSDNKCTVDVTLLFRGGGYAIERTLALVVEEKASTPKRHSSIKGVVIGCLVGIAICVALAASAWFVARARGHSIESMADVRDMFDRIVSSARRLFVRARSGGSRGDAETPLLVAIEDDDDVA</sequence>
<proteinExistence type="predicted"/>
<evidence type="ECO:0000256" key="2">
    <source>
        <dbReference type="SAM" id="SignalP"/>
    </source>
</evidence>
<keyword evidence="1" id="KW-1133">Transmembrane helix</keyword>
<dbReference type="Proteomes" id="UP000660262">
    <property type="component" value="Unassembled WGS sequence"/>
</dbReference>
<reference evidence="3" key="1">
    <citation type="submission" date="2020-10" db="EMBL/GenBank/DDBJ databases">
        <title>Unveiling of a novel bifunctional photoreceptor, Dualchrome1, isolated from a cosmopolitan green alga.</title>
        <authorList>
            <person name="Suzuki S."/>
            <person name="Kawachi M."/>
        </authorList>
    </citation>
    <scope>NUCLEOTIDE SEQUENCE</scope>
    <source>
        <strain evidence="3">NIES 2893</strain>
    </source>
</reference>